<dbReference type="AlphaFoldDB" id="A0A0K2UXJ5"/>
<evidence type="ECO:0000313" key="1">
    <source>
        <dbReference type="EMBL" id="CDW42815.1"/>
    </source>
</evidence>
<name>A0A0K2UXJ5_LEPSM</name>
<proteinExistence type="predicted"/>
<organism evidence="1">
    <name type="scientific">Lepeophtheirus salmonis</name>
    <name type="common">Salmon louse</name>
    <name type="synonym">Caligus salmonis</name>
    <dbReference type="NCBI Taxonomy" id="72036"/>
    <lineage>
        <taxon>Eukaryota</taxon>
        <taxon>Metazoa</taxon>
        <taxon>Ecdysozoa</taxon>
        <taxon>Arthropoda</taxon>
        <taxon>Crustacea</taxon>
        <taxon>Multicrustacea</taxon>
        <taxon>Hexanauplia</taxon>
        <taxon>Copepoda</taxon>
        <taxon>Siphonostomatoida</taxon>
        <taxon>Caligidae</taxon>
        <taxon>Lepeophtheirus</taxon>
    </lineage>
</organism>
<dbReference type="EMBL" id="HACA01025454">
    <property type="protein sequence ID" value="CDW42815.1"/>
    <property type="molecule type" value="Transcribed_RNA"/>
</dbReference>
<protein>
    <submittedName>
        <fullName evidence="1">Uncharacterized protein</fullName>
    </submittedName>
</protein>
<sequence>SEIHFHAFRNDRGCINRAKYIFNCIHLPLLHVDLDTQLLKLIPPPELHLTVSSR</sequence>
<reference evidence="1" key="1">
    <citation type="submission" date="2014-05" db="EMBL/GenBank/DDBJ databases">
        <authorList>
            <person name="Chronopoulou M."/>
        </authorList>
    </citation>
    <scope>NUCLEOTIDE SEQUENCE</scope>
    <source>
        <tissue evidence="1">Whole organism</tissue>
    </source>
</reference>
<accession>A0A0K2UXJ5</accession>
<feature type="non-terminal residue" evidence="1">
    <location>
        <position position="1"/>
    </location>
</feature>